<organism evidence="1">
    <name type="scientific">mine drainage metagenome</name>
    <dbReference type="NCBI Taxonomy" id="410659"/>
    <lineage>
        <taxon>unclassified sequences</taxon>
        <taxon>metagenomes</taxon>
        <taxon>ecological metagenomes</taxon>
    </lineage>
</organism>
<dbReference type="PANTHER" id="PTHR30383">
    <property type="entry name" value="THIOESTERASE 1/PROTEASE 1/LYSOPHOSPHOLIPASE L1"/>
    <property type="match status" value="1"/>
</dbReference>
<dbReference type="SUPFAM" id="SSF52266">
    <property type="entry name" value="SGNH hydrolase"/>
    <property type="match status" value="1"/>
</dbReference>
<dbReference type="AlphaFoldDB" id="A0A1J5RX88"/>
<dbReference type="InterPro" id="IPR051532">
    <property type="entry name" value="Ester_Hydrolysis_Enzymes"/>
</dbReference>
<dbReference type="EMBL" id="MLJW01000096">
    <property type="protein sequence ID" value="OIR00299.1"/>
    <property type="molecule type" value="Genomic_DNA"/>
</dbReference>
<accession>A0A1J5RX88</accession>
<dbReference type="Pfam" id="PF25182">
    <property type="entry name" value="NonGDSL"/>
    <property type="match status" value="1"/>
</dbReference>
<protein>
    <submittedName>
        <fullName evidence="1">GDSL-like lipase/acylhydrolase</fullName>
    </submittedName>
</protein>
<dbReference type="PANTHER" id="PTHR30383:SF5">
    <property type="entry name" value="SGNH HYDROLASE-TYPE ESTERASE DOMAIN-CONTAINING PROTEIN"/>
    <property type="match status" value="1"/>
</dbReference>
<dbReference type="Gene3D" id="3.40.50.1110">
    <property type="entry name" value="SGNH hydrolase"/>
    <property type="match status" value="1"/>
</dbReference>
<reference evidence="1" key="1">
    <citation type="submission" date="2016-10" db="EMBL/GenBank/DDBJ databases">
        <title>Sequence of Gallionella enrichment culture.</title>
        <authorList>
            <person name="Poehlein A."/>
            <person name="Muehling M."/>
            <person name="Daniel R."/>
        </authorList>
    </citation>
    <scope>NUCLEOTIDE SEQUENCE</scope>
</reference>
<dbReference type="CDD" id="cd00229">
    <property type="entry name" value="SGNH_hydrolase"/>
    <property type="match status" value="1"/>
</dbReference>
<gene>
    <name evidence="1" type="ORF">GALL_175510</name>
</gene>
<evidence type="ECO:0000313" key="1">
    <source>
        <dbReference type="EMBL" id="OIR00299.1"/>
    </source>
</evidence>
<keyword evidence="1" id="KW-0378">Hydrolase</keyword>
<dbReference type="GO" id="GO:0004622">
    <property type="term" value="F:phosphatidylcholine lysophospholipase activity"/>
    <property type="evidence" value="ECO:0007669"/>
    <property type="project" value="TreeGrafter"/>
</dbReference>
<dbReference type="InterPro" id="IPR057572">
    <property type="entry name" value="NonGDSL"/>
</dbReference>
<dbReference type="InterPro" id="IPR036514">
    <property type="entry name" value="SGNH_hydro_sf"/>
</dbReference>
<name>A0A1J5RX88_9ZZZZ</name>
<comment type="caution">
    <text evidence="1">The sequence shown here is derived from an EMBL/GenBank/DDBJ whole genome shotgun (WGS) entry which is preliminary data.</text>
</comment>
<proteinExistence type="predicted"/>
<sequence>MTAPLLARVAAKLAARQPLLIVAFGSSTTEGVGASGPERSYPSLLPGELARLAPDQPPARVLNRGVGGEAIDEMRARLQRDVLEEDPDLVIWQMGTNAAMRRMDPGYFADSAAQGIAQLLAAGPDLLLMEPQGGPAMRTVRHSPAYRNAVRALGRRFGVPVLRRYDLMHRWGRRYDAPLVIEDGLHMTDLGYALLAQATARAILRFARAGD</sequence>